<feature type="compositionally biased region" description="Polar residues" evidence="1">
    <location>
        <begin position="658"/>
        <end position="674"/>
    </location>
</feature>
<organism evidence="2 3">
    <name type="scientific">Rhizodiscina lignyota</name>
    <dbReference type="NCBI Taxonomy" id="1504668"/>
    <lineage>
        <taxon>Eukaryota</taxon>
        <taxon>Fungi</taxon>
        <taxon>Dikarya</taxon>
        <taxon>Ascomycota</taxon>
        <taxon>Pezizomycotina</taxon>
        <taxon>Dothideomycetes</taxon>
        <taxon>Pleosporomycetidae</taxon>
        <taxon>Aulographales</taxon>
        <taxon>Rhizodiscinaceae</taxon>
        <taxon>Rhizodiscina</taxon>
    </lineage>
</organism>
<protein>
    <submittedName>
        <fullName evidence="2">Uncharacterized protein</fullName>
    </submittedName>
</protein>
<feature type="region of interest" description="Disordered" evidence="1">
    <location>
        <begin position="37"/>
        <end position="107"/>
    </location>
</feature>
<reference evidence="2" key="1">
    <citation type="journal article" date="2020" name="Stud. Mycol.">
        <title>101 Dothideomycetes genomes: a test case for predicting lifestyles and emergence of pathogens.</title>
        <authorList>
            <person name="Haridas S."/>
            <person name="Albert R."/>
            <person name="Binder M."/>
            <person name="Bloem J."/>
            <person name="Labutti K."/>
            <person name="Salamov A."/>
            <person name="Andreopoulos B."/>
            <person name="Baker S."/>
            <person name="Barry K."/>
            <person name="Bills G."/>
            <person name="Bluhm B."/>
            <person name="Cannon C."/>
            <person name="Castanera R."/>
            <person name="Culley D."/>
            <person name="Daum C."/>
            <person name="Ezra D."/>
            <person name="Gonzalez J."/>
            <person name="Henrissat B."/>
            <person name="Kuo A."/>
            <person name="Liang C."/>
            <person name="Lipzen A."/>
            <person name="Lutzoni F."/>
            <person name="Magnuson J."/>
            <person name="Mondo S."/>
            <person name="Nolan M."/>
            <person name="Ohm R."/>
            <person name="Pangilinan J."/>
            <person name="Park H.-J."/>
            <person name="Ramirez L."/>
            <person name="Alfaro M."/>
            <person name="Sun H."/>
            <person name="Tritt A."/>
            <person name="Yoshinaga Y."/>
            <person name="Zwiers L.-H."/>
            <person name="Turgeon B."/>
            <person name="Goodwin S."/>
            <person name="Spatafora J."/>
            <person name="Crous P."/>
            <person name="Grigoriev I."/>
        </authorList>
    </citation>
    <scope>NUCLEOTIDE SEQUENCE</scope>
    <source>
        <strain evidence="2">CBS 133067</strain>
    </source>
</reference>
<feature type="compositionally biased region" description="Basic residues" evidence="1">
    <location>
        <begin position="500"/>
        <end position="515"/>
    </location>
</feature>
<feature type="compositionally biased region" description="Low complexity" evidence="1">
    <location>
        <begin position="38"/>
        <end position="51"/>
    </location>
</feature>
<feature type="region of interest" description="Disordered" evidence="1">
    <location>
        <begin position="470"/>
        <end position="713"/>
    </location>
</feature>
<feature type="region of interest" description="Disordered" evidence="1">
    <location>
        <begin position="126"/>
        <end position="359"/>
    </location>
</feature>
<feature type="compositionally biased region" description="Low complexity" evidence="1">
    <location>
        <begin position="519"/>
        <end position="542"/>
    </location>
</feature>
<feature type="compositionally biased region" description="Pro residues" evidence="1">
    <location>
        <begin position="233"/>
        <end position="244"/>
    </location>
</feature>
<name>A0A9P4ID24_9PEZI</name>
<sequence>MSASTYKHLRPPPAKVPPPLNQASRIEKPVTSFQSFIKKAAPKPSASPAAKELPLTPTAPTDPKSPLSQLEAEPLSRIRAQLRASSIYSRSTTGTWEPPDWWRFGEDDSNEQDVDFILPPTVYHEEAQRRLESKSPLPFEEPVTPRTYSPLIPEPSPSPEPSSEPSTAPSLGRPEAQSLESHTSSRLSIPEDYEREWAPLPPTPPSPPAFTYPIQTPPRDNAEVLCSLDPDPNFGPPPSTPPLLSPSALSPSPPPESLASPTTFNFTPDDQGLEAYQTFNESKWPLRSPQPPEPGPRGRTVERKLPPDLHDRNYVRTSGEQAHDGELGHRLEPISEDLTPAVEESPTILRRKQDSPDAHELLEQRRAKTLSEAYHMLLIEQYQDLAAEGRAWEALSEHTASVLTDDEDGREIKMVPQPLFFRHASVRHQQHDDGGYHRFEDLRPEDKGKGKGLLSPSAFKKMLPLLPSKLSRRHDSATSGEIPISPPFEEDEGMDMNSRGRPRNGSLHKHGKKSWSKQSPPQAQHIPPLPLQLPQSVSPRPSLEQRSKRGTHSTESSVASGSRRASPHGHVRQNTEESYRHVSPSSQSRTNTGEPYPRPMHRAPHMENPQAAPQRELPPLPAHKSHISFSQPQPQPQTPKLRHSKSYKRFDDEVSVGSKDTSWSFLQRSASQRSGGEKDRHGASALFTKAWESRSGKAKQRAHEKKKDNLKKSIHLVGQVDPRYVETVDDTTRRLAYRTRKDTFGQGWT</sequence>
<feature type="compositionally biased region" description="Polar residues" evidence="1">
    <location>
        <begin position="83"/>
        <end position="95"/>
    </location>
</feature>
<evidence type="ECO:0000313" key="2">
    <source>
        <dbReference type="EMBL" id="KAF2099621.1"/>
    </source>
</evidence>
<gene>
    <name evidence="2" type="ORF">NA57DRAFT_75122</name>
</gene>
<evidence type="ECO:0000256" key="1">
    <source>
        <dbReference type="SAM" id="MobiDB-lite"/>
    </source>
</evidence>
<feature type="compositionally biased region" description="Basic and acidic residues" evidence="1">
    <location>
        <begin position="299"/>
        <end position="314"/>
    </location>
</feature>
<feature type="compositionally biased region" description="Polar residues" evidence="1">
    <location>
        <begin position="583"/>
        <end position="593"/>
    </location>
</feature>
<dbReference type="AlphaFoldDB" id="A0A9P4ID24"/>
<proteinExistence type="predicted"/>
<dbReference type="Proteomes" id="UP000799772">
    <property type="component" value="Unassembled WGS sequence"/>
</dbReference>
<accession>A0A9P4ID24</accession>
<feature type="compositionally biased region" description="Pro residues" evidence="1">
    <location>
        <begin position="11"/>
        <end position="20"/>
    </location>
</feature>
<evidence type="ECO:0000313" key="3">
    <source>
        <dbReference type="Proteomes" id="UP000799772"/>
    </source>
</evidence>
<feature type="region of interest" description="Disordered" evidence="1">
    <location>
        <begin position="1"/>
        <end position="22"/>
    </location>
</feature>
<keyword evidence="3" id="KW-1185">Reference proteome</keyword>
<feature type="compositionally biased region" description="Pro residues" evidence="1">
    <location>
        <begin position="152"/>
        <end position="162"/>
    </location>
</feature>
<feature type="compositionally biased region" description="Polar residues" evidence="1">
    <location>
        <begin position="178"/>
        <end position="187"/>
    </location>
</feature>
<feature type="compositionally biased region" description="Basic and acidic residues" evidence="1">
    <location>
        <begin position="321"/>
        <end position="333"/>
    </location>
</feature>
<feature type="region of interest" description="Disordered" evidence="1">
    <location>
        <begin position="427"/>
        <end position="456"/>
    </location>
</feature>
<feature type="compositionally biased region" description="Basic and acidic residues" evidence="1">
    <location>
        <begin position="429"/>
        <end position="449"/>
    </location>
</feature>
<dbReference type="EMBL" id="ML978125">
    <property type="protein sequence ID" value="KAF2099621.1"/>
    <property type="molecule type" value="Genomic_DNA"/>
</dbReference>
<feature type="compositionally biased region" description="Pro residues" evidence="1">
    <location>
        <begin position="199"/>
        <end position="210"/>
    </location>
</feature>
<comment type="caution">
    <text evidence="2">The sequence shown here is derived from an EMBL/GenBank/DDBJ whole genome shotgun (WGS) entry which is preliminary data.</text>
</comment>